<dbReference type="RefSeq" id="WP_344726792.1">
    <property type="nucleotide sequence ID" value="NZ_BAABBI010000001.1"/>
</dbReference>
<organism evidence="1 2">
    <name type="scientific">Corallibacter vietnamensis</name>
    <dbReference type="NCBI Taxonomy" id="904130"/>
    <lineage>
        <taxon>Bacteria</taxon>
        <taxon>Pseudomonadati</taxon>
        <taxon>Bacteroidota</taxon>
        <taxon>Flavobacteriia</taxon>
        <taxon>Flavobacteriales</taxon>
        <taxon>Flavobacteriaceae</taxon>
        <taxon>Corallibacter</taxon>
    </lineage>
</organism>
<comment type="caution">
    <text evidence="1">The sequence shown here is derived from an EMBL/GenBank/DDBJ whole genome shotgun (WGS) entry which is preliminary data.</text>
</comment>
<keyword evidence="2" id="KW-1185">Reference proteome</keyword>
<proteinExistence type="predicted"/>
<dbReference type="NCBIfam" id="NF033205">
    <property type="entry name" value="IPExxxVDY"/>
    <property type="match status" value="1"/>
</dbReference>
<dbReference type="EMBL" id="BAABBI010000001">
    <property type="protein sequence ID" value="GAA3776165.1"/>
    <property type="molecule type" value="Genomic_DNA"/>
</dbReference>
<name>A0ABP7H211_9FLAO</name>
<reference evidence="2" key="1">
    <citation type="journal article" date="2019" name="Int. J. Syst. Evol. Microbiol.">
        <title>The Global Catalogue of Microorganisms (GCM) 10K type strain sequencing project: providing services to taxonomists for standard genome sequencing and annotation.</title>
        <authorList>
            <consortium name="The Broad Institute Genomics Platform"/>
            <consortium name="The Broad Institute Genome Sequencing Center for Infectious Disease"/>
            <person name="Wu L."/>
            <person name="Ma J."/>
        </authorList>
    </citation>
    <scope>NUCLEOTIDE SEQUENCE [LARGE SCALE GENOMIC DNA]</scope>
    <source>
        <strain evidence="2">JCM 17525</strain>
    </source>
</reference>
<evidence type="ECO:0000313" key="1">
    <source>
        <dbReference type="EMBL" id="GAA3776165.1"/>
    </source>
</evidence>
<protein>
    <submittedName>
        <fullName evidence="1">IPExxxVDY family protein</fullName>
    </submittedName>
</protein>
<dbReference type="Proteomes" id="UP001501456">
    <property type="component" value="Unassembled WGS sequence"/>
</dbReference>
<gene>
    <name evidence="1" type="ORF">GCM10022271_05380</name>
</gene>
<sequence length="161" mass="18968">MAVKKLILDDFIDDVNYTLIAVHCSIEGYRLAYFLNKKLGLNLKRKHEDIDLNTLAKYPIFEWEDIKQQVTWHLVSNVCRIEEVIQPQENTLFHSQATRQNTFYLIPEYKRVNYFLKINDDGLLSKNSKNTLSNIQEIPHVITAYNVDVDTIKSKNNLIFY</sequence>
<evidence type="ECO:0000313" key="2">
    <source>
        <dbReference type="Proteomes" id="UP001501456"/>
    </source>
</evidence>
<dbReference type="InterPro" id="IPR047690">
    <property type="entry name" value="IPExxxVDY_fam"/>
</dbReference>
<accession>A0ABP7H211</accession>